<proteinExistence type="predicted"/>
<reference evidence="1 2" key="1">
    <citation type="submission" date="2016-02" db="EMBL/GenBank/DDBJ databases">
        <title>Complete genome sequence of Halocynthiibacter arcticus PAMC 20958t from arctic marine sediment.</title>
        <authorList>
            <person name="Lee Y.M."/>
            <person name="Baek K."/>
            <person name="Lee H.K."/>
            <person name="Shin S.C."/>
        </authorList>
    </citation>
    <scope>NUCLEOTIDE SEQUENCE [LARGE SCALE GENOMIC DNA]</scope>
    <source>
        <strain evidence="1">PAMC 20958</strain>
    </source>
</reference>
<dbReference type="KEGG" id="hat:RC74_10170"/>
<name>A0A126UZT0_9RHOB</name>
<dbReference type="STRING" id="1579316.RC74_10170"/>
<keyword evidence="2" id="KW-1185">Reference proteome</keyword>
<organism evidence="1 2">
    <name type="scientific">Falsihalocynthiibacter arcticus</name>
    <dbReference type="NCBI Taxonomy" id="1579316"/>
    <lineage>
        <taxon>Bacteria</taxon>
        <taxon>Pseudomonadati</taxon>
        <taxon>Pseudomonadota</taxon>
        <taxon>Alphaproteobacteria</taxon>
        <taxon>Rhodobacterales</taxon>
        <taxon>Roseobacteraceae</taxon>
        <taxon>Falsihalocynthiibacter</taxon>
    </lineage>
</organism>
<evidence type="ECO:0000313" key="1">
    <source>
        <dbReference type="EMBL" id="AML51578.1"/>
    </source>
</evidence>
<sequence length="336" mass="37213">MSDPVANIEIEDVLSSIRRLFKEDRRHENVAEEIPEKQGVSAALPQEGSDDRLVLIPAFRVDPNREKRAAEAFDPELESLIDAPVNGADSVDKPPKASVTRLHLLPDEAPKENLEVLVLGAWQKTLDETPQENTPNEAVESLVQQSLKTQVEAESEMAAQVDAISASLIRQSSLKATIAELEAAISKQGSVFEPDGSEEVGSIPENEPLQWQDADARTKLEALVAEPEVIELDAGPQEVDPDFVRRHAAPVGVDDFEEDEDPAPNFAHSEPDDLQEALDRDFGVNDLPIDEDALRDLVSEIVRQELQGALGERITRNVRKLVRREIHRIISSQEFE</sequence>
<dbReference type="RefSeq" id="WP_039004618.1">
    <property type="nucleotide sequence ID" value="NZ_CP014327.1"/>
</dbReference>
<accession>A0A126UZT0</accession>
<dbReference type="AlphaFoldDB" id="A0A126UZT0"/>
<dbReference type="Proteomes" id="UP000070371">
    <property type="component" value="Chromosome"/>
</dbReference>
<gene>
    <name evidence="1" type="ORF">RC74_10170</name>
</gene>
<evidence type="ECO:0000313" key="2">
    <source>
        <dbReference type="Proteomes" id="UP000070371"/>
    </source>
</evidence>
<dbReference type="OrthoDB" id="7875768at2"/>
<protein>
    <submittedName>
        <fullName evidence="1">Uncharacterized protein</fullName>
    </submittedName>
</protein>
<dbReference type="EMBL" id="CP014327">
    <property type="protein sequence ID" value="AML51578.1"/>
    <property type="molecule type" value="Genomic_DNA"/>
</dbReference>